<feature type="domain" description="Glycosyltransferase subfamily 4-like N-terminal" evidence="1">
    <location>
        <begin position="12"/>
        <end position="146"/>
    </location>
</feature>
<protein>
    <submittedName>
        <fullName evidence="2">Glycosyltransferase family 4 protein</fullName>
    </submittedName>
</protein>
<proteinExistence type="predicted"/>
<dbReference type="SUPFAM" id="SSF53756">
    <property type="entry name" value="UDP-Glycosyltransferase/glycogen phosphorylase"/>
    <property type="match status" value="1"/>
</dbReference>
<evidence type="ECO:0000259" key="1">
    <source>
        <dbReference type="Pfam" id="PF13477"/>
    </source>
</evidence>
<evidence type="ECO:0000313" key="3">
    <source>
        <dbReference type="Proteomes" id="UP000831607"/>
    </source>
</evidence>
<evidence type="ECO:0000313" key="2">
    <source>
        <dbReference type="EMBL" id="UOD51660.1"/>
    </source>
</evidence>
<dbReference type="CDD" id="cd03808">
    <property type="entry name" value="GT4_CapM-like"/>
    <property type="match status" value="1"/>
</dbReference>
<dbReference type="PANTHER" id="PTHR12526">
    <property type="entry name" value="GLYCOSYLTRANSFERASE"/>
    <property type="match status" value="1"/>
</dbReference>
<keyword evidence="3" id="KW-1185">Reference proteome</keyword>
<dbReference type="PANTHER" id="PTHR12526:SF638">
    <property type="entry name" value="SPORE COAT PROTEIN SA"/>
    <property type="match status" value="1"/>
</dbReference>
<reference evidence="2 3" key="1">
    <citation type="submission" date="2020-11" db="EMBL/GenBank/DDBJ databases">
        <title>Algicoccus daihaiensis sp.nov., isolated from Daihai Lake in Inner Mongolia.</title>
        <authorList>
            <person name="Kai J."/>
        </authorList>
    </citation>
    <scope>NUCLEOTIDE SEQUENCE [LARGE SCALE GENOMIC DNA]</scope>
    <source>
        <strain evidence="3">f23</strain>
    </source>
</reference>
<dbReference type="InterPro" id="IPR028098">
    <property type="entry name" value="Glyco_trans_4-like_N"/>
</dbReference>
<dbReference type="Proteomes" id="UP000831607">
    <property type="component" value="Chromosome"/>
</dbReference>
<dbReference type="Gene3D" id="3.40.50.2000">
    <property type="entry name" value="Glycogen Phosphorylase B"/>
    <property type="match status" value="2"/>
</dbReference>
<dbReference type="EMBL" id="CP063982">
    <property type="protein sequence ID" value="UOD51660.1"/>
    <property type="molecule type" value="Genomic_DNA"/>
</dbReference>
<name>A0ABY4AMW7_9BURK</name>
<dbReference type="Pfam" id="PF13477">
    <property type="entry name" value="Glyco_trans_4_2"/>
    <property type="match status" value="1"/>
</dbReference>
<gene>
    <name evidence="2" type="ORF">DHf2319_09700</name>
</gene>
<accession>A0ABY4AMW7</accession>
<dbReference type="Pfam" id="PF13692">
    <property type="entry name" value="Glyco_trans_1_4"/>
    <property type="match status" value="1"/>
</dbReference>
<sequence length="405" mass="45492">MGSNLPSAQHAKLLYFIGVDWFFYSHFLDRAIAAKQAGYDVVVVTRVTSKLDREPDRLSKHGIRLIPIHIDRRSMHPLRLVRNLRDFVRILKQEKPDIVHQIALKPILIGSIAARWVGIRCVINAVVGLGFAFSSETRAAKVARLFMSLLFHLVLDKQHAKTVFENADDRDYFLRQGWIRESGAVLIRGAGVDVDRFRPRPVLPEIEDTFSNQGLAKPIPVVMLLSRMLWDKGVGEFVEAARRLTRQYGRQYAQFVLVGDPDDDNRGAIAREQLLDWQQEGVVQWWGFRPDVQPVLSKATISCLPSYREGLPKSLLESLAMGLPCVATDVPGCREAVQEGVNGFLVPPRDASALANAIDRLLQDPALCQQFGDASRKMAVQEFSRDIVNQQTLELYASALQADVS</sequence>
<organism evidence="2 3">
    <name type="scientific">Orrella daihaiensis</name>
    <dbReference type="NCBI Taxonomy" id="2782176"/>
    <lineage>
        <taxon>Bacteria</taxon>
        <taxon>Pseudomonadati</taxon>
        <taxon>Pseudomonadota</taxon>
        <taxon>Betaproteobacteria</taxon>
        <taxon>Burkholderiales</taxon>
        <taxon>Alcaligenaceae</taxon>
        <taxon>Orrella</taxon>
    </lineage>
</organism>